<dbReference type="EMBL" id="KQ418706">
    <property type="protein sequence ID" value="KOF86268.1"/>
    <property type="molecule type" value="Genomic_DNA"/>
</dbReference>
<gene>
    <name evidence="2" type="ORF">OCBIM_22018986mg</name>
</gene>
<feature type="transmembrane region" description="Helical" evidence="1">
    <location>
        <begin position="12"/>
        <end position="34"/>
    </location>
</feature>
<accession>A0A0L8HAF3</accession>
<sequence length="63" mass="7615">MYFFKSYITRILISAIVLISILGLLVILFIAFSVKFEWRPYVWIKTRVIEWQSQEEYKNLPEA</sequence>
<organism evidence="2">
    <name type="scientific">Octopus bimaculoides</name>
    <name type="common">California two-spotted octopus</name>
    <dbReference type="NCBI Taxonomy" id="37653"/>
    <lineage>
        <taxon>Eukaryota</taxon>
        <taxon>Metazoa</taxon>
        <taxon>Spiralia</taxon>
        <taxon>Lophotrochozoa</taxon>
        <taxon>Mollusca</taxon>
        <taxon>Cephalopoda</taxon>
        <taxon>Coleoidea</taxon>
        <taxon>Octopodiformes</taxon>
        <taxon>Octopoda</taxon>
        <taxon>Incirrata</taxon>
        <taxon>Octopodidae</taxon>
        <taxon>Octopus</taxon>
    </lineage>
</organism>
<proteinExistence type="predicted"/>
<keyword evidence="1" id="KW-0812">Transmembrane</keyword>
<keyword evidence="1" id="KW-0472">Membrane</keyword>
<dbReference type="AlphaFoldDB" id="A0A0L8HAF3"/>
<keyword evidence="1" id="KW-1133">Transmembrane helix</keyword>
<protein>
    <submittedName>
        <fullName evidence="2">Uncharacterized protein</fullName>
    </submittedName>
</protein>
<name>A0A0L8HAF3_OCTBM</name>
<evidence type="ECO:0000256" key="1">
    <source>
        <dbReference type="SAM" id="Phobius"/>
    </source>
</evidence>
<evidence type="ECO:0000313" key="2">
    <source>
        <dbReference type="EMBL" id="KOF86268.1"/>
    </source>
</evidence>
<reference evidence="2" key="1">
    <citation type="submission" date="2015-07" db="EMBL/GenBank/DDBJ databases">
        <title>MeaNS - Measles Nucleotide Surveillance Program.</title>
        <authorList>
            <person name="Tran T."/>
            <person name="Druce J."/>
        </authorList>
    </citation>
    <scope>NUCLEOTIDE SEQUENCE</scope>
    <source>
        <strain evidence="2">UCB-OBI-ISO-001</strain>
        <tissue evidence="2">Gonad</tissue>
    </source>
</reference>